<dbReference type="PANTHER" id="PTHR34801">
    <property type="entry name" value="EXPRESSED PROTEIN"/>
    <property type="match status" value="1"/>
</dbReference>
<reference evidence="1" key="1">
    <citation type="journal article" date="2014" name="Front. Microbiol.">
        <title>High frequency of phylogenetically diverse reductive dehalogenase-homologous genes in deep subseafloor sedimentary metagenomes.</title>
        <authorList>
            <person name="Kawai M."/>
            <person name="Futagami T."/>
            <person name="Toyoda A."/>
            <person name="Takaki Y."/>
            <person name="Nishi S."/>
            <person name="Hori S."/>
            <person name="Arai W."/>
            <person name="Tsubouchi T."/>
            <person name="Morono Y."/>
            <person name="Uchiyama I."/>
            <person name="Ito T."/>
            <person name="Fujiyama A."/>
            <person name="Inagaki F."/>
            <person name="Takami H."/>
        </authorList>
    </citation>
    <scope>NUCLEOTIDE SEQUENCE</scope>
    <source>
        <strain evidence="1">Expedition CK06-06</strain>
    </source>
</reference>
<protein>
    <recommendedName>
        <fullName evidence="2">DUF1499 domain-containing protein</fullName>
    </recommendedName>
</protein>
<evidence type="ECO:0000313" key="1">
    <source>
        <dbReference type="EMBL" id="GAH56382.1"/>
    </source>
</evidence>
<evidence type="ECO:0008006" key="2">
    <source>
        <dbReference type="Google" id="ProtNLM"/>
    </source>
</evidence>
<dbReference type="InterPro" id="IPR010865">
    <property type="entry name" value="DUF1499"/>
</dbReference>
<dbReference type="Pfam" id="PF07386">
    <property type="entry name" value="DUF1499"/>
    <property type="match status" value="1"/>
</dbReference>
<name>X1GGQ1_9ZZZZ</name>
<dbReference type="EMBL" id="BARU01023717">
    <property type="protein sequence ID" value="GAH56382.1"/>
    <property type="molecule type" value="Genomic_DNA"/>
</dbReference>
<proteinExistence type="predicted"/>
<feature type="non-terminal residue" evidence="1">
    <location>
        <position position="1"/>
    </location>
</feature>
<sequence length="80" mass="9565">KEKIINILSSLKRAKIITNTENYIHTEVRTATFKFVDDMEFLFDDSVKVIQFRSRARSGYTDMGVNRKRMEKIREMFIDK</sequence>
<dbReference type="AlphaFoldDB" id="X1GGQ1"/>
<dbReference type="PANTHER" id="PTHR34801:SF6">
    <property type="entry name" value="SLL1620 PROTEIN"/>
    <property type="match status" value="1"/>
</dbReference>
<comment type="caution">
    <text evidence="1">The sequence shown here is derived from an EMBL/GenBank/DDBJ whole genome shotgun (WGS) entry which is preliminary data.</text>
</comment>
<gene>
    <name evidence="1" type="ORF">S03H2_38462</name>
</gene>
<organism evidence="1">
    <name type="scientific">marine sediment metagenome</name>
    <dbReference type="NCBI Taxonomy" id="412755"/>
    <lineage>
        <taxon>unclassified sequences</taxon>
        <taxon>metagenomes</taxon>
        <taxon>ecological metagenomes</taxon>
    </lineage>
</organism>
<accession>X1GGQ1</accession>
<dbReference type="PIRSF" id="PIRSF026426">
    <property type="entry name" value="DUF1499"/>
    <property type="match status" value="1"/>
</dbReference>